<dbReference type="CDD" id="cd01948">
    <property type="entry name" value="EAL"/>
    <property type="match status" value="1"/>
</dbReference>
<dbReference type="Gene3D" id="3.20.20.450">
    <property type="entry name" value="EAL domain"/>
    <property type="match status" value="1"/>
</dbReference>
<dbReference type="PROSITE" id="PS50883">
    <property type="entry name" value="EAL"/>
    <property type="match status" value="1"/>
</dbReference>
<protein>
    <submittedName>
        <fullName evidence="3">EAL domain-containing protein</fullName>
    </submittedName>
</protein>
<dbReference type="InterPro" id="IPR035965">
    <property type="entry name" value="PAS-like_dom_sf"/>
</dbReference>
<dbReference type="PANTHER" id="PTHR44757:SF2">
    <property type="entry name" value="BIOFILM ARCHITECTURE MAINTENANCE PROTEIN MBAA"/>
    <property type="match status" value="1"/>
</dbReference>
<evidence type="ECO:0000313" key="3">
    <source>
        <dbReference type="EMBL" id="MDR5896544.1"/>
    </source>
</evidence>
<dbReference type="InterPro" id="IPR052155">
    <property type="entry name" value="Biofilm_reg_signaling"/>
</dbReference>
<dbReference type="InterPro" id="IPR043128">
    <property type="entry name" value="Rev_trsase/Diguanyl_cyclase"/>
</dbReference>
<dbReference type="SMART" id="SM00267">
    <property type="entry name" value="GGDEF"/>
    <property type="match status" value="1"/>
</dbReference>
<sequence>MKLRQWWLSHIKAEHDPLTVTPYCSEGDGQDSRQALAEAIVDRLPGAVYCLSRNSKTLCFLSQGANVLLNGQTQALHQRAGFEMLVHPEDREHWHQTLAALSEDNQRYEILYRLAPGLGWHRPITWVLDRGVLRRRASGDTLEGVLLDMTGHQRRQQHLAHAAEHDAITGFLHRLPFLEYLENATREQEPGALLYFDIVRYSAINYSLGYQAGDSLLKQVAERIRACVSTDAMLTRLSADEFAVYLPDAERRHGVLARLMATLKPEYWLGRQSVTVDITAGVATDTHKGADALLRHARLALQHARAHNRLHAEYSVGLYEEDSAPLKLEQALRCALMRDELSMFYQAQVSAEDGRVIGAESLMRWYHDTLGEISPERFIPLAEELGLIAELGRWSLATVCEQIAEWDDKGIIVPRVSVNVSTLQLTSTLVDQVAILLARFDLTPDRLELEVTETQLIRDLTVSHHVLEALRAKGVAIALDDFGTGYSSLAYLASLPIDRLKIDKRFVDGVPERTPERGVIKAVISMAHALSLEVIVEGVETEQQWQYLREQDCHVLQGYYFGTPVDAQTFATRLVSPKG</sequence>
<comment type="caution">
    <text evidence="3">The sequence shown here is derived from an EMBL/GenBank/DDBJ whole genome shotgun (WGS) entry which is preliminary data.</text>
</comment>
<dbReference type="Gene3D" id="3.30.70.270">
    <property type="match status" value="1"/>
</dbReference>
<evidence type="ECO:0000259" key="2">
    <source>
        <dbReference type="PROSITE" id="PS50887"/>
    </source>
</evidence>
<dbReference type="SUPFAM" id="SSF141868">
    <property type="entry name" value="EAL domain-like"/>
    <property type="match status" value="1"/>
</dbReference>
<dbReference type="SUPFAM" id="SSF55785">
    <property type="entry name" value="PYP-like sensor domain (PAS domain)"/>
    <property type="match status" value="1"/>
</dbReference>
<evidence type="ECO:0000259" key="1">
    <source>
        <dbReference type="PROSITE" id="PS50883"/>
    </source>
</evidence>
<dbReference type="Pfam" id="PF00563">
    <property type="entry name" value="EAL"/>
    <property type="match status" value="1"/>
</dbReference>
<dbReference type="InterPro" id="IPR035919">
    <property type="entry name" value="EAL_sf"/>
</dbReference>
<dbReference type="Gene3D" id="3.30.450.20">
    <property type="entry name" value="PAS domain"/>
    <property type="match status" value="1"/>
</dbReference>
<dbReference type="NCBIfam" id="TIGR00254">
    <property type="entry name" value="GGDEF"/>
    <property type="match status" value="1"/>
</dbReference>
<dbReference type="PANTHER" id="PTHR44757">
    <property type="entry name" value="DIGUANYLATE CYCLASE DGCP"/>
    <property type="match status" value="1"/>
</dbReference>
<reference evidence="3 4" key="1">
    <citation type="submission" date="2023-04" db="EMBL/GenBank/DDBJ databases">
        <title>A long-awaited taxogenomic arrangement of the family Halomonadaceae.</title>
        <authorList>
            <person name="De La Haba R."/>
            <person name="Chuvochina M."/>
            <person name="Wittouck S."/>
            <person name="Arahal D.R."/>
            <person name="Sanchez-Porro C."/>
            <person name="Hugenholtz P."/>
            <person name="Ventosa A."/>
        </authorList>
    </citation>
    <scope>NUCLEOTIDE SEQUENCE [LARGE SCALE GENOMIC DNA]</scope>
    <source>
        <strain evidence="3 4">DSM 22428</strain>
    </source>
</reference>
<dbReference type="RefSeq" id="WP_251594240.1">
    <property type="nucleotide sequence ID" value="NZ_JAMLJI010000003.1"/>
</dbReference>
<dbReference type="Pfam" id="PF00990">
    <property type="entry name" value="GGDEF"/>
    <property type="match status" value="1"/>
</dbReference>
<gene>
    <name evidence="3" type="ORF">QC825_10705</name>
</gene>
<dbReference type="PROSITE" id="PS50887">
    <property type="entry name" value="GGDEF"/>
    <property type="match status" value="1"/>
</dbReference>
<accession>A0ABU1GX21</accession>
<dbReference type="InterPro" id="IPR000160">
    <property type="entry name" value="GGDEF_dom"/>
</dbReference>
<feature type="domain" description="GGDEF" evidence="2">
    <location>
        <begin position="189"/>
        <end position="321"/>
    </location>
</feature>
<dbReference type="SMART" id="SM00052">
    <property type="entry name" value="EAL"/>
    <property type="match status" value="1"/>
</dbReference>
<dbReference type="CDD" id="cd01949">
    <property type="entry name" value="GGDEF"/>
    <property type="match status" value="1"/>
</dbReference>
<dbReference type="InterPro" id="IPR029787">
    <property type="entry name" value="Nucleotide_cyclase"/>
</dbReference>
<name>A0ABU1GX21_9GAMM</name>
<evidence type="ECO:0000313" key="4">
    <source>
        <dbReference type="Proteomes" id="UP001269375"/>
    </source>
</evidence>
<proteinExistence type="predicted"/>
<dbReference type="InterPro" id="IPR001633">
    <property type="entry name" value="EAL_dom"/>
</dbReference>
<feature type="domain" description="EAL" evidence="1">
    <location>
        <begin position="325"/>
        <end position="578"/>
    </location>
</feature>
<dbReference type="EMBL" id="JARWAO010000005">
    <property type="protein sequence ID" value="MDR5896544.1"/>
    <property type="molecule type" value="Genomic_DNA"/>
</dbReference>
<organism evidence="3 4">
    <name type="scientific">Larsenimonas suaedae</name>
    <dbReference type="NCBI Taxonomy" id="1851019"/>
    <lineage>
        <taxon>Bacteria</taxon>
        <taxon>Pseudomonadati</taxon>
        <taxon>Pseudomonadota</taxon>
        <taxon>Gammaproteobacteria</taxon>
        <taxon>Oceanospirillales</taxon>
        <taxon>Halomonadaceae</taxon>
        <taxon>Larsenimonas</taxon>
    </lineage>
</organism>
<dbReference type="SUPFAM" id="SSF55073">
    <property type="entry name" value="Nucleotide cyclase"/>
    <property type="match status" value="1"/>
</dbReference>
<keyword evidence="4" id="KW-1185">Reference proteome</keyword>
<dbReference type="Proteomes" id="UP001269375">
    <property type="component" value="Unassembled WGS sequence"/>
</dbReference>